<sequence length="142" mass="15317">MSGLDLSCNKLTGGIPVELGQLSSIRSLNLSYNQLTGLIPETFSSLASIESLDLSHNSLSGEIPSTLIDLNFMGTFSVAYNNLSGRVPDMKYQFGTFEKSSYVGNPFLCGPPLENGCTTANKSNPKPKKPSKDSERKCFDTP</sequence>
<evidence type="ECO:0000256" key="12">
    <source>
        <dbReference type="SAM" id="MobiDB-lite"/>
    </source>
</evidence>
<evidence type="ECO:0000256" key="5">
    <source>
        <dbReference type="ARBA" id="ARBA00022692"/>
    </source>
</evidence>
<evidence type="ECO:0000256" key="10">
    <source>
        <dbReference type="ARBA" id="ARBA00023180"/>
    </source>
</evidence>
<dbReference type="PANTHER" id="PTHR48062:SF52">
    <property type="entry name" value="RECEPTOR-LIKE PROTEIN 8-RELATED"/>
    <property type="match status" value="1"/>
</dbReference>
<feature type="compositionally biased region" description="Basic and acidic residues" evidence="12">
    <location>
        <begin position="130"/>
        <end position="142"/>
    </location>
</feature>
<evidence type="ECO:0000256" key="11">
    <source>
        <dbReference type="ARBA" id="ARBA00037847"/>
    </source>
</evidence>
<dbReference type="GO" id="GO:0005886">
    <property type="term" value="C:plasma membrane"/>
    <property type="evidence" value="ECO:0007669"/>
    <property type="project" value="UniProtKB-SubCell"/>
</dbReference>
<evidence type="ECO:0000256" key="2">
    <source>
        <dbReference type="ARBA" id="ARBA00009592"/>
    </source>
</evidence>
<comment type="caution">
    <text evidence="13">The sequence shown here is derived from an EMBL/GenBank/DDBJ whole genome shotgun (WGS) entry which is preliminary data.</text>
</comment>
<keyword evidence="8" id="KW-1133">Transmembrane helix</keyword>
<accession>A0A8T1PS12</accession>
<dbReference type="InterPro" id="IPR003591">
    <property type="entry name" value="Leu-rich_rpt_typical-subtyp"/>
</dbReference>
<organism evidence="13 14">
    <name type="scientific">Carya illinoinensis</name>
    <name type="common">Pecan</name>
    <dbReference type="NCBI Taxonomy" id="32201"/>
    <lineage>
        <taxon>Eukaryota</taxon>
        <taxon>Viridiplantae</taxon>
        <taxon>Streptophyta</taxon>
        <taxon>Embryophyta</taxon>
        <taxon>Tracheophyta</taxon>
        <taxon>Spermatophyta</taxon>
        <taxon>Magnoliopsida</taxon>
        <taxon>eudicotyledons</taxon>
        <taxon>Gunneridae</taxon>
        <taxon>Pentapetalae</taxon>
        <taxon>rosids</taxon>
        <taxon>fabids</taxon>
        <taxon>Fagales</taxon>
        <taxon>Juglandaceae</taxon>
        <taxon>Carya</taxon>
    </lineage>
</organism>
<comment type="similarity">
    <text evidence="2">Belongs to the RLP family.</text>
</comment>
<evidence type="ECO:0000313" key="14">
    <source>
        <dbReference type="Proteomes" id="UP000811609"/>
    </source>
</evidence>
<evidence type="ECO:0000313" key="13">
    <source>
        <dbReference type="EMBL" id="KAG6646956.1"/>
    </source>
</evidence>
<dbReference type="SMART" id="SM00369">
    <property type="entry name" value="LRR_TYP"/>
    <property type="match status" value="2"/>
</dbReference>
<evidence type="ECO:0000256" key="4">
    <source>
        <dbReference type="ARBA" id="ARBA00022614"/>
    </source>
</evidence>
<evidence type="ECO:0000256" key="9">
    <source>
        <dbReference type="ARBA" id="ARBA00023136"/>
    </source>
</evidence>
<protein>
    <submittedName>
        <fullName evidence="13">Uncharacterized protein</fullName>
    </submittedName>
</protein>
<evidence type="ECO:0000256" key="8">
    <source>
        <dbReference type="ARBA" id="ARBA00022989"/>
    </source>
</evidence>
<keyword evidence="4" id="KW-0433">Leucine-rich repeat</keyword>
<dbReference type="GO" id="GO:0012505">
    <property type="term" value="C:endomembrane system"/>
    <property type="evidence" value="ECO:0007669"/>
    <property type="project" value="UniProtKB-SubCell"/>
</dbReference>
<dbReference type="InterPro" id="IPR051502">
    <property type="entry name" value="RLP_Defense_Trigger"/>
</dbReference>
<dbReference type="InterPro" id="IPR001611">
    <property type="entry name" value="Leu-rich_rpt"/>
</dbReference>
<dbReference type="PANTHER" id="PTHR48062">
    <property type="entry name" value="RECEPTOR-LIKE PROTEIN 14"/>
    <property type="match status" value="1"/>
</dbReference>
<comment type="subcellular location">
    <subcellularLocation>
        <location evidence="1">Cell membrane</location>
    </subcellularLocation>
    <subcellularLocation>
        <location evidence="11">Endomembrane system</location>
        <topology evidence="11">Single-pass membrane protein</topology>
    </subcellularLocation>
</comment>
<keyword evidence="14" id="KW-1185">Reference proteome</keyword>
<keyword evidence="9" id="KW-0472">Membrane</keyword>
<gene>
    <name evidence="13" type="ORF">CIPAW_07G044800</name>
</gene>
<evidence type="ECO:0000256" key="6">
    <source>
        <dbReference type="ARBA" id="ARBA00022729"/>
    </source>
</evidence>
<keyword evidence="6" id="KW-0732">Signal</keyword>
<evidence type="ECO:0000256" key="7">
    <source>
        <dbReference type="ARBA" id="ARBA00022737"/>
    </source>
</evidence>
<dbReference type="EMBL" id="CM031815">
    <property type="protein sequence ID" value="KAG6646956.1"/>
    <property type="molecule type" value="Genomic_DNA"/>
</dbReference>
<evidence type="ECO:0000256" key="1">
    <source>
        <dbReference type="ARBA" id="ARBA00004236"/>
    </source>
</evidence>
<proteinExistence type="inferred from homology"/>
<keyword evidence="10" id="KW-0325">Glycoprotein</keyword>
<feature type="region of interest" description="Disordered" evidence="12">
    <location>
        <begin position="119"/>
        <end position="142"/>
    </location>
</feature>
<dbReference type="AlphaFoldDB" id="A0A8T1PS12"/>
<dbReference type="FunFam" id="3.80.10.10:FF:000111">
    <property type="entry name" value="LRR receptor-like serine/threonine-protein kinase ERECTA"/>
    <property type="match status" value="1"/>
</dbReference>
<name>A0A8T1PS12_CARIL</name>
<dbReference type="Pfam" id="PF13855">
    <property type="entry name" value="LRR_8"/>
    <property type="match status" value="1"/>
</dbReference>
<dbReference type="Proteomes" id="UP000811609">
    <property type="component" value="Chromosome 7"/>
</dbReference>
<keyword evidence="5" id="KW-0812">Transmembrane</keyword>
<reference evidence="13" key="1">
    <citation type="submission" date="2020-12" db="EMBL/GenBank/DDBJ databases">
        <title>WGS assembly of Carya illinoinensis cv. Pawnee.</title>
        <authorList>
            <person name="Platts A."/>
            <person name="Shu S."/>
            <person name="Wright S."/>
            <person name="Barry K."/>
            <person name="Edger P."/>
            <person name="Pires J.C."/>
            <person name="Schmutz J."/>
        </authorList>
    </citation>
    <scope>NUCLEOTIDE SEQUENCE</scope>
    <source>
        <tissue evidence="13">Leaf</tissue>
    </source>
</reference>
<evidence type="ECO:0000256" key="3">
    <source>
        <dbReference type="ARBA" id="ARBA00022475"/>
    </source>
</evidence>
<keyword evidence="3" id="KW-1003">Cell membrane</keyword>
<keyword evidence="7" id="KW-0677">Repeat</keyword>